<evidence type="ECO:0008006" key="6">
    <source>
        <dbReference type="Google" id="ProtNLM"/>
    </source>
</evidence>
<accession>A0ABR4JVG6</accession>
<evidence type="ECO:0000313" key="5">
    <source>
        <dbReference type="Proteomes" id="UP001610444"/>
    </source>
</evidence>
<dbReference type="Proteomes" id="UP001610444">
    <property type="component" value="Unassembled WGS sequence"/>
</dbReference>
<dbReference type="EMBL" id="JBFXLR010000043">
    <property type="protein sequence ID" value="KAL2844040.1"/>
    <property type="molecule type" value="Genomic_DNA"/>
</dbReference>
<organism evidence="4 5">
    <name type="scientific">Aspergillus pseudodeflectus</name>
    <dbReference type="NCBI Taxonomy" id="176178"/>
    <lineage>
        <taxon>Eukaryota</taxon>
        <taxon>Fungi</taxon>
        <taxon>Dikarya</taxon>
        <taxon>Ascomycota</taxon>
        <taxon>Pezizomycotina</taxon>
        <taxon>Eurotiomycetes</taxon>
        <taxon>Eurotiomycetidae</taxon>
        <taxon>Eurotiales</taxon>
        <taxon>Aspergillaceae</taxon>
        <taxon>Aspergillus</taxon>
        <taxon>Aspergillus subgen. Nidulantes</taxon>
    </lineage>
</organism>
<dbReference type="PROSITE" id="PS50297">
    <property type="entry name" value="ANK_REP_REGION"/>
    <property type="match status" value="1"/>
</dbReference>
<dbReference type="SUPFAM" id="SSF48403">
    <property type="entry name" value="Ankyrin repeat"/>
    <property type="match status" value="1"/>
</dbReference>
<name>A0ABR4JVG6_9EURO</name>
<keyword evidence="2 3" id="KW-0040">ANK repeat</keyword>
<keyword evidence="5" id="KW-1185">Reference proteome</keyword>
<dbReference type="Pfam" id="PF12796">
    <property type="entry name" value="Ank_2"/>
    <property type="match status" value="1"/>
</dbReference>
<evidence type="ECO:0000256" key="2">
    <source>
        <dbReference type="ARBA" id="ARBA00023043"/>
    </source>
</evidence>
<evidence type="ECO:0000256" key="1">
    <source>
        <dbReference type="ARBA" id="ARBA00022737"/>
    </source>
</evidence>
<dbReference type="PANTHER" id="PTHR24171">
    <property type="entry name" value="ANKYRIN REPEAT DOMAIN-CONTAINING PROTEIN 39-RELATED"/>
    <property type="match status" value="1"/>
</dbReference>
<evidence type="ECO:0000313" key="4">
    <source>
        <dbReference type="EMBL" id="KAL2844040.1"/>
    </source>
</evidence>
<keyword evidence="1" id="KW-0677">Repeat</keyword>
<feature type="repeat" description="ANK" evidence="3">
    <location>
        <begin position="18"/>
        <end position="50"/>
    </location>
</feature>
<gene>
    <name evidence="4" type="ORF">BJX68DRAFT_269906</name>
</gene>
<reference evidence="4 5" key="1">
    <citation type="submission" date="2024-07" db="EMBL/GenBank/DDBJ databases">
        <title>Section-level genome sequencing and comparative genomics of Aspergillus sections Usti and Cavernicolus.</title>
        <authorList>
            <consortium name="Lawrence Berkeley National Laboratory"/>
            <person name="Nybo J.L."/>
            <person name="Vesth T.C."/>
            <person name="Theobald S."/>
            <person name="Frisvad J.C."/>
            <person name="Larsen T.O."/>
            <person name="Kjaerboelling I."/>
            <person name="Rothschild-Mancinelli K."/>
            <person name="Lyhne E.K."/>
            <person name="Kogle M.E."/>
            <person name="Barry K."/>
            <person name="Clum A."/>
            <person name="Na H."/>
            <person name="Ledsgaard L."/>
            <person name="Lin J."/>
            <person name="Lipzen A."/>
            <person name="Kuo A."/>
            <person name="Riley R."/>
            <person name="Mondo S."/>
            <person name="LaButti K."/>
            <person name="Haridas S."/>
            <person name="Pangalinan J."/>
            <person name="Salamov A.A."/>
            <person name="Simmons B.A."/>
            <person name="Magnuson J.K."/>
            <person name="Chen J."/>
            <person name="Drula E."/>
            <person name="Henrissat B."/>
            <person name="Wiebenga A."/>
            <person name="Lubbers R.J."/>
            <person name="Gomes A.C."/>
            <person name="Macurrencykelacurrency M.R."/>
            <person name="Stajich J."/>
            <person name="Grigoriev I.V."/>
            <person name="Mortensen U.H."/>
            <person name="De vries R.P."/>
            <person name="Baker S.E."/>
            <person name="Andersen M.R."/>
        </authorList>
    </citation>
    <scope>NUCLEOTIDE SEQUENCE [LARGE SCALE GENOMIC DNA]</scope>
    <source>
        <strain evidence="4 5">CBS 756.74</strain>
    </source>
</reference>
<dbReference type="PROSITE" id="PS50088">
    <property type="entry name" value="ANK_REPEAT"/>
    <property type="match status" value="1"/>
</dbReference>
<evidence type="ECO:0000256" key="3">
    <source>
        <dbReference type="PROSITE-ProRule" id="PRU00023"/>
    </source>
</evidence>
<dbReference type="RefSeq" id="XP_070895946.1">
    <property type="nucleotide sequence ID" value="XM_071046470.1"/>
</dbReference>
<dbReference type="Gene3D" id="1.25.40.20">
    <property type="entry name" value="Ankyrin repeat-containing domain"/>
    <property type="match status" value="1"/>
</dbReference>
<protein>
    <recommendedName>
        <fullName evidence="6">Ankyrin repeat-containing domain protein</fullName>
    </recommendedName>
</protein>
<dbReference type="InterPro" id="IPR002110">
    <property type="entry name" value="Ankyrin_rpt"/>
</dbReference>
<dbReference type="GeneID" id="98161634"/>
<dbReference type="InterPro" id="IPR036770">
    <property type="entry name" value="Ankyrin_rpt-contain_sf"/>
</dbReference>
<sequence>MVSLLLERGASPDPVDDKGDTPLLRALSLGKMKAARVLIKNGAKLDQVNQHGLTPLLRAVLSSTVGAVSSLIEEGAVVDLCAEFSPDYNEDDPDYRNFSDNDSRVINGLPRIVDNSDAWVNAVRPERKDFVNLLLRSDFFPRPCLAIAAWERTTVFRLLVKESGTFPRGPIEVGALRTAIQKSRAIAKRLVSDWQWPLTVRIF</sequence>
<dbReference type="SMART" id="SM00248">
    <property type="entry name" value="ANK"/>
    <property type="match status" value="2"/>
</dbReference>
<proteinExistence type="predicted"/>
<comment type="caution">
    <text evidence="4">The sequence shown here is derived from an EMBL/GenBank/DDBJ whole genome shotgun (WGS) entry which is preliminary data.</text>
</comment>